<dbReference type="AlphaFoldDB" id="A0A2M7QJG8"/>
<dbReference type="SUPFAM" id="SSF56770">
    <property type="entry name" value="HydA/Nqo6-like"/>
    <property type="match status" value="1"/>
</dbReference>
<sequence length="186" mass="21475">MLPQLRSCLMITKKTKKITLNFDRMILMAKKIRIGWFTFTCCEDSTILFTELLNTYYKEWLPKLEFVHARILRKDDANEIQQMDIAFVEGAISSDTQETKLKQIREKATKLVAIGSCAVTGAPSNQRNLFNAEQNVQIKEILEKFKYKEKVLKLADVVTVDESIPGCPMNEKLFLLLMEKYLNAQS</sequence>
<dbReference type="InterPro" id="IPR051349">
    <property type="entry name" value="Hydrogenase_assoc-protein"/>
</dbReference>
<dbReference type="InterPro" id="IPR006137">
    <property type="entry name" value="NADH_UbQ_OxRdtase-like_20kDa"/>
</dbReference>
<evidence type="ECO:0000259" key="2">
    <source>
        <dbReference type="Pfam" id="PF01058"/>
    </source>
</evidence>
<feature type="domain" description="NADH:ubiquinone oxidoreductase-like 20kDa subunit" evidence="2">
    <location>
        <begin position="62"/>
        <end position="175"/>
    </location>
</feature>
<evidence type="ECO:0000313" key="3">
    <source>
        <dbReference type="EMBL" id="PIY72000.1"/>
    </source>
</evidence>
<dbReference type="PANTHER" id="PTHR42845:SF1">
    <property type="entry name" value="HYDROGENASE SMALL SUBUNIT"/>
    <property type="match status" value="1"/>
</dbReference>
<accession>A0A2M7QJG8</accession>
<comment type="caution">
    <text evidence="3">The sequence shown here is derived from an EMBL/GenBank/DDBJ whole genome shotgun (WGS) entry which is preliminary data.</text>
</comment>
<reference evidence="4" key="1">
    <citation type="submission" date="2017-09" db="EMBL/GenBank/DDBJ databases">
        <title>Depth-based differentiation of microbial function through sediment-hosted aquifers and enrichment of novel symbionts in the deep terrestrial subsurface.</title>
        <authorList>
            <person name="Probst A.J."/>
            <person name="Ladd B."/>
            <person name="Jarett J.K."/>
            <person name="Geller-Mcgrath D.E."/>
            <person name="Sieber C.M.K."/>
            <person name="Emerson J.B."/>
            <person name="Anantharaman K."/>
            <person name="Thomas B.C."/>
            <person name="Malmstrom R."/>
            <person name="Stieglmeier M."/>
            <person name="Klingl A."/>
            <person name="Woyke T."/>
            <person name="Ryan C.M."/>
            <person name="Banfield J.F."/>
        </authorList>
    </citation>
    <scope>NUCLEOTIDE SEQUENCE [LARGE SCALE GENOMIC DNA]</scope>
</reference>
<dbReference type="Proteomes" id="UP000229401">
    <property type="component" value="Unassembled WGS sequence"/>
</dbReference>
<dbReference type="PANTHER" id="PTHR42845">
    <property type="entry name" value="COENZYME F420-REDUCING HYDROGENASE, GAMMA SUBUNIT"/>
    <property type="match status" value="1"/>
</dbReference>
<proteinExistence type="predicted"/>
<dbReference type="EMBL" id="PFLI01000108">
    <property type="protein sequence ID" value="PIY72000.1"/>
    <property type="molecule type" value="Genomic_DNA"/>
</dbReference>
<dbReference type="InterPro" id="IPR037024">
    <property type="entry name" value="NiFe_Hase_small_N_sf"/>
</dbReference>
<protein>
    <recommendedName>
        <fullName evidence="2">NADH:ubiquinone oxidoreductase-like 20kDa subunit domain-containing protein</fullName>
    </recommendedName>
</protein>
<dbReference type="GO" id="GO:0016491">
    <property type="term" value="F:oxidoreductase activity"/>
    <property type="evidence" value="ECO:0007669"/>
    <property type="project" value="UniProtKB-KW"/>
</dbReference>
<gene>
    <name evidence="3" type="ORF">COY87_03175</name>
</gene>
<evidence type="ECO:0000256" key="1">
    <source>
        <dbReference type="ARBA" id="ARBA00023002"/>
    </source>
</evidence>
<dbReference type="Gene3D" id="3.40.50.700">
    <property type="entry name" value="NADH:ubiquinone oxidoreductase-like, 20kDa subunit"/>
    <property type="match status" value="1"/>
</dbReference>
<evidence type="ECO:0000313" key="4">
    <source>
        <dbReference type="Proteomes" id="UP000229401"/>
    </source>
</evidence>
<dbReference type="Pfam" id="PF01058">
    <property type="entry name" value="Oxidored_q6"/>
    <property type="match status" value="1"/>
</dbReference>
<organism evidence="3 4">
    <name type="scientific">Candidatus Roizmanbacteria bacterium CG_4_10_14_0_8_um_filter_33_9</name>
    <dbReference type="NCBI Taxonomy" id="1974826"/>
    <lineage>
        <taxon>Bacteria</taxon>
        <taxon>Candidatus Roizmaniibacteriota</taxon>
    </lineage>
</organism>
<name>A0A2M7QJG8_9BACT</name>
<dbReference type="GO" id="GO:0051536">
    <property type="term" value="F:iron-sulfur cluster binding"/>
    <property type="evidence" value="ECO:0007669"/>
    <property type="project" value="InterPro"/>
</dbReference>
<keyword evidence="1" id="KW-0560">Oxidoreductase</keyword>